<dbReference type="AlphaFoldDB" id="A0A8T0GB98"/>
<keyword evidence="5" id="KW-1185">Reference proteome</keyword>
<feature type="region of interest" description="Disordered" evidence="2">
    <location>
        <begin position="380"/>
        <end position="399"/>
    </location>
</feature>
<feature type="region of interest" description="Disordered" evidence="2">
    <location>
        <begin position="350"/>
        <end position="372"/>
    </location>
</feature>
<dbReference type="InterPro" id="IPR056813">
    <property type="entry name" value="GIL1_IRKI_C"/>
</dbReference>
<name>A0A8T0GB98_CERPU</name>
<feature type="compositionally biased region" description="Basic and acidic residues" evidence="2">
    <location>
        <begin position="659"/>
        <end position="668"/>
    </location>
</feature>
<feature type="compositionally biased region" description="Polar residues" evidence="2">
    <location>
        <begin position="124"/>
        <end position="136"/>
    </location>
</feature>
<gene>
    <name evidence="4" type="ORF">KC19_11G017800</name>
</gene>
<evidence type="ECO:0000313" key="4">
    <source>
        <dbReference type="EMBL" id="KAG0555985.1"/>
    </source>
</evidence>
<comment type="caution">
    <text evidence="4">The sequence shown here is derived from an EMBL/GenBank/DDBJ whole genome shotgun (WGS) entry which is preliminary data.</text>
</comment>
<organism evidence="4 5">
    <name type="scientific">Ceratodon purpureus</name>
    <name type="common">Fire moss</name>
    <name type="synonym">Dicranum purpureum</name>
    <dbReference type="NCBI Taxonomy" id="3225"/>
    <lineage>
        <taxon>Eukaryota</taxon>
        <taxon>Viridiplantae</taxon>
        <taxon>Streptophyta</taxon>
        <taxon>Embryophyta</taxon>
        <taxon>Bryophyta</taxon>
        <taxon>Bryophytina</taxon>
        <taxon>Bryopsida</taxon>
        <taxon>Dicranidae</taxon>
        <taxon>Pseudoditrichales</taxon>
        <taxon>Ditrichaceae</taxon>
        <taxon>Ceratodon</taxon>
    </lineage>
</organism>
<dbReference type="EMBL" id="CM026432">
    <property type="protein sequence ID" value="KAG0555985.1"/>
    <property type="molecule type" value="Genomic_DNA"/>
</dbReference>
<feature type="region of interest" description="Disordered" evidence="2">
    <location>
        <begin position="292"/>
        <end position="312"/>
    </location>
</feature>
<dbReference type="GO" id="GO:0009959">
    <property type="term" value="P:negative gravitropism"/>
    <property type="evidence" value="ECO:0007669"/>
    <property type="project" value="InterPro"/>
</dbReference>
<feature type="compositionally biased region" description="Low complexity" evidence="2">
    <location>
        <begin position="10"/>
        <end position="26"/>
    </location>
</feature>
<evidence type="ECO:0000313" key="5">
    <source>
        <dbReference type="Proteomes" id="UP000822688"/>
    </source>
</evidence>
<feature type="compositionally biased region" description="Basic and acidic residues" evidence="2">
    <location>
        <begin position="71"/>
        <end position="80"/>
    </location>
</feature>
<accession>A0A8T0GB98</accession>
<feature type="compositionally biased region" description="Basic and acidic residues" evidence="2">
    <location>
        <begin position="202"/>
        <end position="220"/>
    </location>
</feature>
<feature type="coiled-coil region" evidence="1">
    <location>
        <begin position="794"/>
        <end position="828"/>
    </location>
</feature>
<dbReference type="Pfam" id="PF24994">
    <property type="entry name" value="GIL1_IRKI_C"/>
    <property type="match status" value="1"/>
</dbReference>
<evidence type="ECO:0000256" key="1">
    <source>
        <dbReference type="SAM" id="Coils"/>
    </source>
</evidence>
<dbReference type="InterPro" id="IPR040225">
    <property type="entry name" value="GIL1-like"/>
</dbReference>
<feature type="coiled-coil region" evidence="1">
    <location>
        <begin position="713"/>
        <end position="768"/>
    </location>
</feature>
<proteinExistence type="predicted"/>
<protein>
    <recommendedName>
        <fullName evidence="3">GIL1/IRKI C-terminal domain-containing protein</fullName>
    </recommendedName>
</protein>
<dbReference type="Proteomes" id="UP000822688">
    <property type="component" value="Chromosome 11"/>
</dbReference>
<feature type="compositionally biased region" description="Polar residues" evidence="2">
    <location>
        <begin position="640"/>
        <end position="650"/>
    </location>
</feature>
<keyword evidence="1" id="KW-0175">Coiled coil</keyword>
<dbReference type="GO" id="GO:0009639">
    <property type="term" value="P:response to red or far red light"/>
    <property type="evidence" value="ECO:0007669"/>
    <property type="project" value="InterPro"/>
</dbReference>
<feature type="domain" description="GIL1/IRKI C-terminal" evidence="3">
    <location>
        <begin position="1026"/>
        <end position="1078"/>
    </location>
</feature>
<feature type="compositionally biased region" description="Basic and acidic residues" evidence="2">
    <location>
        <begin position="429"/>
        <end position="448"/>
    </location>
</feature>
<feature type="region of interest" description="Disordered" evidence="2">
    <location>
        <begin position="586"/>
        <end position="676"/>
    </location>
</feature>
<feature type="compositionally biased region" description="Low complexity" evidence="2">
    <location>
        <begin position="591"/>
        <end position="603"/>
    </location>
</feature>
<feature type="region of interest" description="Disordered" evidence="2">
    <location>
        <begin position="1"/>
        <end position="157"/>
    </location>
</feature>
<evidence type="ECO:0000256" key="2">
    <source>
        <dbReference type="SAM" id="MobiDB-lite"/>
    </source>
</evidence>
<feature type="compositionally biased region" description="Polar residues" evidence="2">
    <location>
        <begin position="384"/>
        <end position="393"/>
    </location>
</feature>
<evidence type="ECO:0000259" key="3">
    <source>
        <dbReference type="Pfam" id="PF24994"/>
    </source>
</evidence>
<sequence length="1082" mass="118265">MEQEPGSETSASKIEGSSEGGSTSISDRGEGDSNPEIISQDPGTTSEQVECARVTDNPNRVDDVAELQTRGAHEDVDHTSEQGGGSVISTEKNVSSEDLSLNTKNSMEGTVTSSSDKEGIPAVSTGNDENQQTSDGWTLVESEKSEADTGGKGEVSRKMEKITGLIGEVQQNITEAHNSLHSDDTTRAKSLKNDPVAAKVAETEREFAADNEREDDKAIEADDQATAEGSCEASVASGQGLKSSPADVTLATSKPDLVVSNAQGVERLSNSMSMKVTGRSNPLEILRPSKSWRDPLSYSKSPRGINVYSNSPKETSIGEEALRGINVYSNSPKETSIGEEALRGINVYSNSPKETSIGEEAPSTVLNSGTQKEVDLSLEDPRTVLNSGTQNEVDLSLEDPRAVLNSGTQKEVDLSLEDPRAVLNSGTQKEVDLSLEDPRAVSRSDSLKEVSTSPEAEGEVSASEAQEVSRIVLEAASPVPTSGALISQEDLSVVSNSVVQKDVDSISEALSTLSTSDAQEEVSANVEASGMVSNSDVGSSDSPNTVLTPEAQEKIEKSSNMKPNSEVQNEVSMTVDAPTKVCEAEGEISEVSEAPSTASTSEAQNGIRTSLEENIPRAEGSAPEGLQGKVSEVDEGKLRNSPQKSETTVSDVRGGLPEARCEEGKRTSIPEGDDRDSKFCSPTYALNFQAMLKQKDIYIAEIGKDYIKKGNLLTKSQDRLKGLQHDYDELQQKYDGLLNHRERLDRKNAELQRNCQDWSRLYREKETECARHLGTMKSYAKSYEELKQRGQRENYEKEILIRDLRGQLEQMKKECGMLQDQMSLYEQQHANEQSRGGSYLDDTKAATPALLVSALNGVKDASNNFVKVLRNSIQPGMDAAQFEDHIGAVSRNGHTKFQYQAYVCRILFEDFEHPYSGASNVVLPPTTYFRQYQNHDLKKTDTVDRLFTSDRDIDASLHEFCFNKFSNLMKDIQDQLTDRSIDLRKEVQNKKHPRGSKLYVSFCKLAVSVWLLQRLAFSFLHPAEQFTADRGAPFDPNRMQSVVPLDEPSSDEEVHLRVGFYVLPGFVVGNSAIPCEVYVALK</sequence>
<reference evidence="4 5" key="1">
    <citation type="submission" date="2020-06" db="EMBL/GenBank/DDBJ databases">
        <title>WGS assembly of Ceratodon purpureus strain R40.</title>
        <authorList>
            <person name="Carey S.B."/>
            <person name="Jenkins J."/>
            <person name="Shu S."/>
            <person name="Lovell J.T."/>
            <person name="Sreedasyam A."/>
            <person name="Maumus F."/>
            <person name="Tiley G.P."/>
            <person name="Fernandez-Pozo N."/>
            <person name="Barry K."/>
            <person name="Chen C."/>
            <person name="Wang M."/>
            <person name="Lipzen A."/>
            <person name="Daum C."/>
            <person name="Saski C.A."/>
            <person name="Payton A.C."/>
            <person name="Mcbreen J.C."/>
            <person name="Conrad R.E."/>
            <person name="Kollar L.M."/>
            <person name="Olsson S."/>
            <person name="Huttunen S."/>
            <person name="Landis J.B."/>
            <person name="Wickett N.J."/>
            <person name="Johnson M.G."/>
            <person name="Rensing S.A."/>
            <person name="Grimwood J."/>
            <person name="Schmutz J."/>
            <person name="Mcdaniel S.F."/>
        </authorList>
    </citation>
    <scope>NUCLEOTIDE SEQUENCE [LARGE SCALE GENOMIC DNA]</scope>
    <source>
        <strain evidence="4 5">R40</strain>
    </source>
</reference>
<feature type="compositionally biased region" description="Polar residues" evidence="2">
    <location>
        <begin position="87"/>
        <end position="114"/>
    </location>
</feature>
<feature type="compositionally biased region" description="Basic and acidic residues" evidence="2">
    <location>
        <begin position="141"/>
        <end position="157"/>
    </location>
</feature>
<feature type="region of interest" description="Disordered" evidence="2">
    <location>
        <begin position="202"/>
        <end position="252"/>
    </location>
</feature>
<dbReference type="PANTHER" id="PTHR31161">
    <property type="entry name" value="PROTEIN GRAVITROPIC IN THE LIGHT 1"/>
    <property type="match status" value="1"/>
</dbReference>
<feature type="region of interest" description="Disordered" evidence="2">
    <location>
        <begin position="418"/>
        <end position="465"/>
    </location>
</feature>